<dbReference type="InterPro" id="IPR011051">
    <property type="entry name" value="RmlC_Cupin_sf"/>
</dbReference>
<dbReference type="RefSeq" id="WP_133359358.1">
    <property type="nucleotide sequence ID" value="NZ_SMUV01000061.1"/>
</dbReference>
<evidence type="ECO:0000259" key="1">
    <source>
        <dbReference type="Pfam" id="PF07883"/>
    </source>
</evidence>
<dbReference type="OrthoDB" id="9798709at2"/>
<comment type="caution">
    <text evidence="2">The sequence shown here is derived from an EMBL/GenBank/DDBJ whole genome shotgun (WGS) entry which is preliminary data.</text>
</comment>
<evidence type="ECO:0000313" key="2">
    <source>
        <dbReference type="EMBL" id="TDK49669.1"/>
    </source>
</evidence>
<dbReference type="EMBL" id="SMUV01000061">
    <property type="protein sequence ID" value="TDK49669.1"/>
    <property type="molecule type" value="Genomic_DNA"/>
</dbReference>
<dbReference type="InterPro" id="IPR013096">
    <property type="entry name" value="Cupin_2"/>
</dbReference>
<dbReference type="Proteomes" id="UP000295301">
    <property type="component" value="Unassembled WGS sequence"/>
</dbReference>
<feature type="domain" description="Cupin type-2" evidence="1">
    <location>
        <begin position="33"/>
        <end position="97"/>
    </location>
</feature>
<protein>
    <submittedName>
        <fullName evidence="2">Cupin domain-containing protein</fullName>
    </submittedName>
</protein>
<dbReference type="Gene3D" id="2.60.120.10">
    <property type="entry name" value="Jelly Rolls"/>
    <property type="match status" value="1"/>
</dbReference>
<dbReference type="PANTHER" id="PTHR36440">
    <property type="entry name" value="PUTATIVE (AFU_ORTHOLOGUE AFUA_8G07350)-RELATED"/>
    <property type="match status" value="1"/>
</dbReference>
<reference evidence="2 3" key="1">
    <citation type="submission" date="2019-03" db="EMBL/GenBank/DDBJ databases">
        <title>Ruegeria lutea sp. nov., a novel strain, isolated from marine sediment, the Masan Bay, South Korea.</title>
        <authorList>
            <person name="Kim J."/>
            <person name="Kim D.-Y."/>
            <person name="Lee S.-S."/>
        </authorList>
    </citation>
    <scope>NUCLEOTIDE SEQUENCE [LARGE SCALE GENOMIC DNA]</scope>
    <source>
        <strain evidence="2 3">318-1</strain>
    </source>
</reference>
<dbReference type="PANTHER" id="PTHR36440:SF1">
    <property type="entry name" value="PUTATIVE (AFU_ORTHOLOGUE AFUA_8G07350)-RELATED"/>
    <property type="match status" value="1"/>
</dbReference>
<organism evidence="2 3">
    <name type="scientific">Antarcticimicrobium luteum</name>
    <dbReference type="NCBI Taxonomy" id="2547397"/>
    <lineage>
        <taxon>Bacteria</taxon>
        <taxon>Pseudomonadati</taxon>
        <taxon>Pseudomonadota</taxon>
        <taxon>Alphaproteobacteria</taxon>
        <taxon>Rhodobacterales</taxon>
        <taxon>Paracoccaceae</taxon>
        <taxon>Antarcticimicrobium</taxon>
    </lineage>
</organism>
<proteinExistence type="predicted"/>
<dbReference type="AlphaFoldDB" id="A0A4R5VBW1"/>
<keyword evidence="3" id="KW-1185">Reference proteome</keyword>
<name>A0A4R5VBW1_9RHOB</name>
<dbReference type="InterPro" id="IPR014710">
    <property type="entry name" value="RmlC-like_jellyroll"/>
</dbReference>
<sequence length="157" mass="16584">MKASRRFHMLGNILHFHKFSSETNGRYCMVEALVAPGAGAPPNRHPEEEECFVVLEGSFDFMVEGEVTRAGTGAMVTIPSGSLHAFTNAGAAPGRLMIFNAPGRIHDMFFSEAGDPVPEDSWAFPVSGGRPGVAHVLEAAARAGVEIPPPPAQAVSA</sequence>
<dbReference type="InterPro" id="IPR053146">
    <property type="entry name" value="QDO-like"/>
</dbReference>
<dbReference type="Pfam" id="PF07883">
    <property type="entry name" value="Cupin_2"/>
    <property type="match status" value="1"/>
</dbReference>
<dbReference type="SUPFAM" id="SSF51182">
    <property type="entry name" value="RmlC-like cupins"/>
    <property type="match status" value="1"/>
</dbReference>
<accession>A0A4R5VBW1</accession>
<evidence type="ECO:0000313" key="3">
    <source>
        <dbReference type="Proteomes" id="UP000295301"/>
    </source>
</evidence>
<gene>
    <name evidence="2" type="ORF">E1832_08750</name>
</gene>